<reference evidence="4 5" key="1">
    <citation type="submission" date="2024-07" db="EMBL/GenBank/DDBJ databases">
        <title>Uliginosibacterium paludis KCTC:42655.</title>
        <authorList>
            <person name="Kim M.K."/>
        </authorList>
    </citation>
    <scope>NUCLEOTIDE SEQUENCE [LARGE SCALE GENOMIC DNA]</scope>
    <source>
        <strain evidence="4 5">KCTC 42655</strain>
    </source>
</reference>
<dbReference type="Gene3D" id="3.40.1440.10">
    <property type="entry name" value="GIY-YIG endonuclease"/>
    <property type="match status" value="1"/>
</dbReference>
<evidence type="ECO:0000313" key="5">
    <source>
        <dbReference type="Proteomes" id="UP001548590"/>
    </source>
</evidence>
<evidence type="ECO:0000256" key="2">
    <source>
        <dbReference type="ARBA" id="ARBA00049244"/>
    </source>
</evidence>
<proteinExistence type="predicted"/>
<dbReference type="EMBL" id="JBEWLZ010000003">
    <property type="protein sequence ID" value="MET1489617.1"/>
    <property type="molecule type" value="Genomic_DNA"/>
</dbReference>
<dbReference type="EC" id="2.7.7.7" evidence="1"/>
<sequence>MQFPRLAIVDLETTGADPNRDRITEIAILIAENGELVEQWSSLVNPGMEIPLRIQELIGITDAMVADAPRFADLADTVHARLAGAVFVAHNARFDYNFLRAAFEQLGKPWDAPVMCSVKFSRALDPEFAKHGLDAIIARSGYTIESRHRALDDARIVWQFLQDAQERAGSERLQHAWDRAFSTSSVPRLPLGDLEALPDSPGAYVFRSATGQILEIARARDLRSQVLGFFTGPRQSAKNRKIAAAVHDVASFPCAGELGAQFRELRLARDLREQPPTAAFGWQWLRHALKAPVLQLVELGGSDPADWQDISGCFRGEREARTALQELARQHRLCATRIGLEAGGGPCQAVHLGRCHGVCVGREEARVHDLRLATVMAALRLTAWPWLGQVAIAEHHESSGRSELHLFDHWCLLGSVTDESGLEDLRNAHPARRFDADIYRILSRWLAQPGHAAQVRPLAG</sequence>
<dbReference type="GO" id="GO:0004527">
    <property type="term" value="F:exonuclease activity"/>
    <property type="evidence" value="ECO:0007669"/>
    <property type="project" value="UniProtKB-KW"/>
</dbReference>
<keyword evidence="4" id="KW-0378">Hydrolase</keyword>
<dbReference type="RefSeq" id="WP_345925151.1">
    <property type="nucleotide sequence ID" value="NZ_JBDIVF010000002.1"/>
</dbReference>
<dbReference type="InterPro" id="IPR036397">
    <property type="entry name" value="RNaseH_sf"/>
</dbReference>
<organism evidence="4 5">
    <name type="scientific">Uliginosibacterium paludis</name>
    <dbReference type="NCBI Taxonomy" id="1615952"/>
    <lineage>
        <taxon>Bacteria</taxon>
        <taxon>Pseudomonadati</taxon>
        <taxon>Pseudomonadota</taxon>
        <taxon>Betaproteobacteria</taxon>
        <taxon>Rhodocyclales</taxon>
        <taxon>Zoogloeaceae</taxon>
        <taxon>Uliginosibacterium</taxon>
    </lineage>
</organism>
<comment type="caution">
    <text evidence="4">The sequence shown here is derived from an EMBL/GenBank/DDBJ whole genome shotgun (WGS) entry which is preliminary data.</text>
</comment>
<evidence type="ECO:0000259" key="3">
    <source>
        <dbReference type="SMART" id="SM00479"/>
    </source>
</evidence>
<dbReference type="PANTHER" id="PTHR30231:SF37">
    <property type="entry name" value="EXODEOXYRIBONUCLEASE 10"/>
    <property type="match status" value="1"/>
</dbReference>
<accession>A0ABV2CQ58</accession>
<gene>
    <name evidence="4" type="ORF">ABVT11_07235</name>
</gene>
<keyword evidence="5" id="KW-1185">Reference proteome</keyword>
<feature type="domain" description="Exonuclease" evidence="3">
    <location>
        <begin position="5"/>
        <end position="170"/>
    </location>
</feature>
<keyword evidence="4" id="KW-0540">Nuclease</keyword>
<protein>
    <recommendedName>
        <fullName evidence="1">DNA-directed DNA polymerase</fullName>
        <ecNumber evidence="1">2.7.7.7</ecNumber>
    </recommendedName>
</protein>
<keyword evidence="4" id="KW-0269">Exonuclease</keyword>
<dbReference type="NCBIfam" id="TIGR00573">
    <property type="entry name" value="dnaq"/>
    <property type="match status" value="1"/>
</dbReference>
<dbReference type="InterPro" id="IPR035901">
    <property type="entry name" value="GIY-YIG_endonuc_sf"/>
</dbReference>
<dbReference type="SMART" id="SM00479">
    <property type="entry name" value="EXOIII"/>
    <property type="match status" value="1"/>
</dbReference>
<dbReference type="InterPro" id="IPR047296">
    <property type="entry name" value="GIY-YIG_UvrC_Cho"/>
</dbReference>
<comment type="catalytic activity">
    <reaction evidence="2">
        <text>DNA(n) + a 2'-deoxyribonucleoside 5'-triphosphate = DNA(n+1) + diphosphate</text>
        <dbReference type="Rhea" id="RHEA:22508"/>
        <dbReference type="Rhea" id="RHEA-COMP:17339"/>
        <dbReference type="Rhea" id="RHEA-COMP:17340"/>
        <dbReference type="ChEBI" id="CHEBI:33019"/>
        <dbReference type="ChEBI" id="CHEBI:61560"/>
        <dbReference type="ChEBI" id="CHEBI:173112"/>
        <dbReference type="EC" id="2.7.7.7"/>
    </reaction>
</comment>
<evidence type="ECO:0000256" key="1">
    <source>
        <dbReference type="ARBA" id="ARBA00012417"/>
    </source>
</evidence>
<name>A0ABV2CQ58_9RHOO</name>
<dbReference type="PANTHER" id="PTHR30231">
    <property type="entry name" value="DNA POLYMERASE III SUBUNIT EPSILON"/>
    <property type="match status" value="1"/>
</dbReference>
<dbReference type="CDD" id="cd06127">
    <property type="entry name" value="DEDDh"/>
    <property type="match status" value="1"/>
</dbReference>
<dbReference type="InterPro" id="IPR013520">
    <property type="entry name" value="Ribonucl_H"/>
</dbReference>
<dbReference type="Gene3D" id="3.30.420.10">
    <property type="entry name" value="Ribonuclease H-like superfamily/Ribonuclease H"/>
    <property type="match status" value="1"/>
</dbReference>
<dbReference type="SUPFAM" id="SSF53098">
    <property type="entry name" value="Ribonuclease H-like"/>
    <property type="match status" value="1"/>
</dbReference>
<dbReference type="CDD" id="cd10434">
    <property type="entry name" value="GIY-YIG_UvrC_Cho"/>
    <property type="match status" value="1"/>
</dbReference>
<evidence type="ECO:0000313" key="4">
    <source>
        <dbReference type="EMBL" id="MET1489617.1"/>
    </source>
</evidence>
<dbReference type="Pfam" id="PF00929">
    <property type="entry name" value="RNase_T"/>
    <property type="match status" value="1"/>
</dbReference>
<dbReference type="InterPro" id="IPR006054">
    <property type="entry name" value="DnaQ"/>
</dbReference>
<dbReference type="Proteomes" id="UP001548590">
    <property type="component" value="Unassembled WGS sequence"/>
</dbReference>
<dbReference type="InterPro" id="IPR012337">
    <property type="entry name" value="RNaseH-like_sf"/>
</dbReference>